<dbReference type="SUPFAM" id="SSF48452">
    <property type="entry name" value="TPR-like"/>
    <property type="match status" value="1"/>
</dbReference>
<dbReference type="AlphaFoldDB" id="A0A8H6I029"/>
<accession>A0A8H6I029</accession>
<dbReference type="Gene3D" id="1.25.40.10">
    <property type="entry name" value="Tetratricopeptide repeat domain"/>
    <property type="match status" value="2"/>
</dbReference>
<dbReference type="InterPro" id="IPR024983">
    <property type="entry name" value="CHAT_dom"/>
</dbReference>
<dbReference type="InterPro" id="IPR011990">
    <property type="entry name" value="TPR-like_helical_dom_sf"/>
</dbReference>
<dbReference type="Pfam" id="PF12770">
    <property type="entry name" value="CHAT"/>
    <property type="match status" value="1"/>
</dbReference>
<dbReference type="SUPFAM" id="SSF81901">
    <property type="entry name" value="HCP-like"/>
    <property type="match status" value="1"/>
</dbReference>
<proteinExistence type="predicted"/>
<dbReference type="PANTHER" id="PTHR19959:SF119">
    <property type="entry name" value="FUNGAL LIPASE-LIKE DOMAIN-CONTAINING PROTEIN"/>
    <property type="match status" value="1"/>
</dbReference>
<organism evidence="3 4">
    <name type="scientific">Ephemerocybe angulata</name>
    <dbReference type="NCBI Taxonomy" id="980116"/>
    <lineage>
        <taxon>Eukaryota</taxon>
        <taxon>Fungi</taxon>
        <taxon>Dikarya</taxon>
        <taxon>Basidiomycota</taxon>
        <taxon>Agaricomycotina</taxon>
        <taxon>Agaricomycetes</taxon>
        <taxon>Agaricomycetidae</taxon>
        <taxon>Agaricales</taxon>
        <taxon>Agaricineae</taxon>
        <taxon>Psathyrellaceae</taxon>
        <taxon>Ephemerocybe</taxon>
    </lineage>
</organism>
<keyword evidence="1" id="KW-0732">Signal</keyword>
<dbReference type="Proteomes" id="UP000521943">
    <property type="component" value="Unassembled WGS sequence"/>
</dbReference>
<feature type="domain" description="CHAT" evidence="2">
    <location>
        <begin position="822"/>
        <end position="1117"/>
    </location>
</feature>
<dbReference type="OrthoDB" id="9991317at2759"/>
<feature type="chain" id="PRO_5034534882" evidence="1">
    <location>
        <begin position="20"/>
        <end position="1118"/>
    </location>
</feature>
<protein>
    <submittedName>
        <fullName evidence="3">CHAT domain-containing protein</fullName>
    </submittedName>
</protein>
<dbReference type="PANTHER" id="PTHR19959">
    <property type="entry name" value="KINESIN LIGHT CHAIN"/>
    <property type="match status" value="1"/>
</dbReference>
<evidence type="ECO:0000259" key="2">
    <source>
        <dbReference type="Pfam" id="PF12770"/>
    </source>
</evidence>
<evidence type="ECO:0000256" key="1">
    <source>
        <dbReference type="SAM" id="SignalP"/>
    </source>
</evidence>
<comment type="caution">
    <text evidence="3">The sequence shown here is derived from an EMBL/GenBank/DDBJ whole genome shotgun (WGS) entry which is preliminary data.</text>
</comment>
<feature type="signal peptide" evidence="1">
    <location>
        <begin position="1"/>
        <end position="19"/>
    </location>
</feature>
<sequence>MRLSILMPVAAALIGFANANYEAELDARNVDFLATREFDAALERREIFADLSTRTLIVELSDRLSRRRSDYVCKYCDAKFGTDKEANMGNQVSISPAVMQEAYHAHRRGVASLQDYQNTGNLEDVTKAVDAFQRSLDLNVPVDRTTVLSDLGMALQSRYQRTGNIDDLAGAISVQRKAVESAGPDHEDATILLGHLSSSLVDRFGRIADVDDLNEAITAQLKVVKLTPKDDPSMHNLVCNLGLYFLARFHHIGDDSDLEKAISRLQRSVKIIPHDHPDLPATLGHLSSAFQALYARNGDVRDLARAISNQQRAMGLTPETSPEMPSQLSNLGNLLRSRFVRNGDIRDINEAISSQQRAMKLTPPDHPDLTARLSSLSNSFLIRFERNKDTGDLEEAITLGKKAIALMPEDHPQMTTLLEGLATSLRSRFDSSGDAQDIAEAISMERKVISLTPEDRPDLSSVLSNLASSLQSSFARDGNVSDLDEAIETSERALRLVPEGHPDKSTVLNHLGAALEARFNHSKDEHDLERAISAFKHSANYTFADPHSRMHGARAWARLLNQQPDDPSPDILDAFNTVITLINLTATLEQTLQNRYSQLQNMSGLPLQAAAVACSLDRAEKALEWLEQGRCLVWGQLTNLRTPLDDLRHHDGDLAQEVMDISKQLENAGSSFASRVDMSVSEKMTLEDATRDHVELAREWDELLKKVRAIPGFQTFLRPSPWQTLLQCLPTSGPIIVINVDRVRCDAIALVSGKNEPIHIPLSKFRQGLCNKYRRTLRAQLQSHSLRDRGGEVVSREIETQRGLRPAPVLLKDGKSELEVVLEGLWRKVVRPILRKLKMSKVNQPSGAKLPRIWWCPTGAMSFLPLHAAGIYGKTTTETVLDYAVSSYTPTISALNSRIKNNRIIAKSSSGLFMTCQPNAPGGSPIGGTTREVRAVYEMTTKKVPRVEKLEGSSVTVSDCLKHMETYSCIHFACHASQDAADPLKSRFLFHHGTLELATILKRDLKNADLAFLSACQTSTGEEKLSDEAVHLAAGMLAAGYRRVVATMWSIGDRHAPDVACDFYQYLLEHRDRARGDEFDGTHSAHALHHAIQQLRVRLGDNSDRSLLAWIPYVHFGC</sequence>
<reference evidence="3 4" key="1">
    <citation type="submission" date="2020-07" db="EMBL/GenBank/DDBJ databases">
        <title>Comparative genomics of pyrophilous fungi reveals a link between fire events and developmental genes.</title>
        <authorList>
            <consortium name="DOE Joint Genome Institute"/>
            <person name="Steindorff A.S."/>
            <person name="Carver A."/>
            <person name="Calhoun S."/>
            <person name="Stillman K."/>
            <person name="Liu H."/>
            <person name="Lipzen A."/>
            <person name="Pangilinan J."/>
            <person name="Labutti K."/>
            <person name="Bruns T.D."/>
            <person name="Grigoriev I.V."/>
        </authorList>
    </citation>
    <scope>NUCLEOTIDE SEQUENCE [LARGE SCALE GENOMIC DNA]</scope>
    <source>
        <strain evidence="3 4">CBS 144469</strain>
    </source>
</reference>
<name>A0A8H6I029_9AGAR</name>
<keyword evidence="4" id="KW-1185">Reference proteome</keyword>
<dbReference type="EMBL" id="JACGCI010000027">
    <property type="protein sequence ID" value="KAF6756146.1"/>
    <property type="molecule type" value="Genomic_DNA"/>
</dbReference>
<evidence type="ECO:0000313" key="4">
    <source>
        <dbReference type="Proteomes" id="UP000521943"/>
    </source>
</evidence>
<gene>
    <name evidence="3" type="ORF">DFP72DRAFT_1169131</name>
</gene>
<evidence type="ECO:0000313" key="3">
    <source>
        <dbReference type="EMBL" id="KAF6756146.1"/>
    </source>
</evidence>